<dbReference type="Proteomes" id="UP001183817">
    <property type="component" value="Unassembled WGS sequence"/>
</dbReference>
<dbReference type="EMBL" id="JAVDYI010000001">
    <property type="protein sequence ID" value="MDR7357707.1"/>
    <property type="molecule type" value="Genomic_DNA"/>
</dbReference>
<accession>A0ABU2BGD5</accession>
<dbReference type="RefSeq" id="WP_264268411.1">
    <property type="nucleotide sequence ID" value="NZ_BAAAWO010000001.1"/>
</dbReference>
<name>A0ABU2BGD5_9MICC</name>
<gene>
    <name evidence="2" type="ORF">J2S64_001398</name>
</gene>
<comment type="caution">
    <text evidence="2">The sequence shown here is derived from an EMBL/GenBank/DDBJ whole genome shotgun (WGS) entry which is preliminary data.</text>
</comment>
<keyword evidence="3" id="KW-1185">Reference proteome</keyword>
<proteinExistence type="predicted"/>
<evidence type="ECO:0000313" key="2">
    <source>
        <dbReference type="EMBL" id="MDR7357707.1"/>
    </source>
</evidence>
<sequence>MTNSHAPLDSRIFATQPVAVRALAEELRRSPRASAAMCTPLASTRIGARPPLPGQRHQDGVMHPNREAGTAGVEANTCSPSMTK</sequence>
<reference evidence="2 3" key="1">
    <citation type="submission" date="2023-07" db="EMBL/GenBank/DDBJ databases">
        <title>Sequencing the genomes of 1000 actinobacteria strains.</title>
        <authorList>
            <person name="Klenk H.-P."/>
        </authorList>
    </citation>
    <scope>NUCLEOTIDE SEQUENCE [LARGE SCALE GENOMIC DNA]</scope>
    <source>
        <strain evidence="2 3">DSM 20167</strain>
    </source>
</reference>
<evidence type="ECO:0000313" key="3">
    <source>
        <dbReference type="Proteomes" id="UP001183817"/>
    </source>
</evidence>
<protein>
    <submittedName>
        <fullName evidence="2">Uncharacterized protein</fullName>
    </submittedName>
</protein>
<feature type="region of interest" description="Disordered" evidence="1">
    <location>
        <begin position="31"/>
        <end position="84"/>
    </location>
</feature>
<feature type="compositionally biased region" description="Basic and acidic residues" evidence="1">
    <location>
        <begin position="56"/>
        <end position="66"/>
    </location>
</feature>
<organism evidence="2 3">
    <name type="scientific">Paeniglutamicibacter sulfureus</name>
    <dbReference type="NCBI Taxonomy" id="43666"/>
    <lineage>
        <taxon>Bacteria</taxon>
        <taxon>Bacillati</taxon>
        <taxon>Actinomycetota</taxon>
        <taxon>Actinomycetes</taxon>
        <taxon>Micrococcales</taxon>
        <taxon>Micrococcaceae</taxon>
        <taxon>Paeniglutamicibacter</taxon>
    </lineage>
</organism>
<evidence type="ECO:0000256" key="1">
    <source>
        <dbReference type="SAM" id="MobiDB-lite"/>
    </source>
</evidence>